<evidence type="ECO:0000313" key="3">
    <source>
        <dbReference type="EMBL" id="MFD2214871.1"/>
    </source>
</evidence>
<dbReference type="PROSITE" id="PS51257">
    <property type="entry name" value="PROKAR_LIPOPROTEIN"/>
    <property type="match status" value="1"/>
</dbReference>
<keyword evidence="2" id="KW-0732">Signal</keyword>
<name>A0ABW5C1C6_9BACI</name>
<protein>
    <submittedName>
        <fullName evidence="3">Uncharacterized protein</fullName>
    </submittedName>
</protein>
<reference evidence="4" key="1">
    <citation type="journal article" date="2019" name="Int. J. Syst. Evol. Microbiol.">
        <title>The Global Catalogue of Microorganisms (GCM) 10K type strain sequencing project: providing services to taxonomists for standard genome sequencing and annotation.</title>
        <authorList>
            <consortium name="The Broad Institute Genomics Platform"/>
            <consortium name="The Broad Institute Genome Sequencing Center for Infectious Disease"/>
            <person name="Wu L."/>
            <person name="Ma J."/>
        </authorList>
    </citation>
    <scope>NUCLEOTIDE SEQUENCE [LARGE SCALE GENOMIC DNA]</scope>
    <source>
        <strain evidence="4">CGMCC 1.15474</strain>
    </source>
</reference>
<accession>A0ABW5C1C6</accession>
<dbReference type="RefSeq" id="WP_247346381.1">
    <property type="nucleotide sequence ID" value="NZ_CP095550.1"/>
</dbReference>
<sequence>MRMLAVLFLLTSIFLAGCGTDVKQSANGSTEENTIEENETTEATEEVTETEEPQEESEEVTEEAEGEETTEEPAVEGEQVSTESLEGVYIGQVDTHSIEVDHADHGPMIFQTLEADVDFDSIKDGSNVTLEYYVDENGLNVLKTITVVN</sequence>
<evidence type="ECO:0000256" key="1">
    <source>
        <dbReference type="SAM" id="MobiDB-lite"/>
    </source>
</evidence>
<dbReference type="EMBL" id="JBHUIK010000003">
    <property type="protein sequence ID" value="MFD2214871.1"/>
    <property type="molecule type" value="Genomic_DNA"/>
</dbReference>
<feature type="compositionally biased region" description="Acidic residues" evidence="1">
    <location>
        <begin position="33"/>
        <end position="75"/>
    </location>
</feature>
<organism evidence="3 4">
    <name type="scientific">Metabacillus endolithicus</name>
    <dbReference type="NCBI Taxonomy" id="1535204"/>
    <lineage>
        <taxon>Bacteria</taxon>
        <taxon>Bacillati</taxon>
        <taxon>Bacillota</taxon>
        <taxon>Bacilli</taxon>
        <taxon>Bacillales</taxon>
        <taxon>Bacillaceae</taxon>
        <taxon>Metabacillus</taxon>
    </lineage>
</organism>
<keyword evidence="4" id="KW-1185">Reference proteome</keyword>
<gene>
    <name evidence="3" type="ORF">ACFSKK_14370</name>
</gene>
<comment type="caution">
    <text evidence="3">The sequence shown here is derived from an EMBL/GenBank/DDBJ whole genome shotgun (WGS) entry which is preliminary data.</text>
</comment>
<proteinExistence type="predicted"/>
<evidence type="ECO:0000256" key="2">
    <source>
        <dbReference type="SAM" id="SignalP"/>
    </source>
</evidence>
<evidence type="ECO:0000313" key="4">
    <source>
        <dbReference type="Proteomes" id="UP001597318"/>
    </source>
</evidence>
<dbReference type="Proteomes" id="UP001597318">
    <property type="component" value="Unassembled WGS sequence"/>
</dbReference>
<feature type="region of interest" description="Disordered" evidence="1">
    <location>
        <begin position="22"/>
        <end position="85"/>
    </location>
</feature>
<feature type="signal peptide" evidence="2">
    <location>
        <begin position="1"/>
        <end position="18"/>
    </location>
</feature>
<feature type="chain" id="PRO_5046204739" evidence="2">
    <location>
        <begin position="19"/>
        <end position="149"/>
    </location>
</feature>